<accession>A0A2G9C507</accession>
<dbReference type="PANTHER" id="PTHR30336:SF20">
    <property type="entry name" value="DUF218 DOMAIN-CONTAINING PROTEIN"/>
    <property type="match status" value="1"/>
</dbReference>
<dbReference type="InterPro" id="IPR051599">
    <property type="entry name" value="Cell_Envelope_Assoc"/>
</dbReference>
<reference evidence="3 4" key="1">
    <citation type="submission" date="2017-11" db="EMBL/GenBank/DDBJ databases">
        <title>Draft genome sequence of Mitsuaria sp. HWN-4.</title>
        <authorList>
            <person name="Gundlapally S.R."/>
        </authorList>
    </citation>
    <scope>NUCLEOTIDE SEQUENCE [LARGE SCALE GENOMIC DNA]</scope>
    <source>
        <strain evidence="3 4">HWN-4</strain>
    </source>
</reference>
<dbReference type="InterPro" id="IPR003848">
    <property type="entry name" value="DUF218"/>
</dbReference>
<dbReference type="AlphaFoldDB" id="A0A2G9C507"/>
<protein>
    <recommendedName>
        <fullName evidence="2">DUF218 domain-containing protein</fullName>
    </recommendedName>
</protein>
<keyword evidence="4" id="KW-1185">Reference proteome</keyword>
<dbReference type="OrthoDB" id="9809813at2"/>
<feature type="transmembrane region" description="Helical" evidence="1">
    <location>
        <begin position="34"/>
        <end position="59"/>
    </location>
</feature>
<feature type="domain" description="DUF218" evidence="2">
    <location>
        <begin position="84"/>
        <end position="250"/>
    </location>
</feature>
<dbReference type="CDD" id="cd06259">
    <property type="entry name" value="YdcF-like"/>
    <property type="match status" value="1"/>
</dbReference>
<dbReference type="RefSeq" id="WP_099863199.1">
    <property type="nucleotide sequence ID" value="NZ_PEOG01000061.1"/>
</dbReference>
<evidence type="ECO:0000256" key="1">
    <source>
        <dbReference type="SAM" id="Phobius"/>
    </source>
</evidence>
<comment type="caution">
    <text evidence="3">The sequence shown here is derived from an EMBL/GenBank/DDBJ whole genome shotgun (WGS) entry which is preliminary data.</text>
</comment>
<keyword evidence="1" id="KW-0812">Transmembrane</keyword>
<organism evidence="3 4">
    <name type="scientific">Roseateles chitinivorans</name>
    <dbReference type="NCBI Taxonomy" id="2917965"/>
    <lineage>
        <taxon>Bacteria</taxon>
        <taxon>Pseudomonadati</taxon>
        <taxon>Pseudomonadota</taxon>
        <taxon>Betaproteobacteria</taxon>
        <taxon>Burkholderiales</taxon>
        <taxon>Sphaerotilaceae</taxon>
        <taxon>Roseateles</taxon>
    </lineage>
</organism>
<keyword evidence="1" id="KW-0472">Membrane</keyword>
<dbReference type="PANTHER" id="PTHR30336">
    <property type="entry name" value="INNER MEMBRANE PROTEIN, PROBABLE PERMEASE"/>
    <property type="match status" value="1"/>
</dbReference>
<dbReference type="Gene3D" id="3.40.50.620">
    <property type="entry name" value="HUPs"/>
    <property type="match status" value="1"/>
</dbReference>
<keyword evidence="1" id="KW-1133">Transmembrane helix</keyword>
<dbReference type="Proteomes" id="UP000231501">
    <property type="component" value="Unassembled WGS sequence"/>
</dbReference>
<proteinExistence type="predicted"/>
<sequence length="255" mass="28359">MNDLIHAVAAFLLPPTGAFPLLLLAWWLRHRRRWLSGALFAAGLIAVWVGSTELGALWLQQRLLGPQQAVQVQRLQDLPPRESVIVVLGGGARRLMPEYGTAQLKPASIERLRYGIWLSRRTGIPLIFTGGTPRDAPGDRMTEAALAERTAAQEFGFKLAAKEDRATDTRENARYTAELLRGQPVRRVVLVTHDVHMRRALRAFREALPSGVEVVPAPMGLALSGFEWRDLLPSQDGTARARYLGYEWLGYLAGH</sequence>
<dbReference type="EMBL" id="PEOG01000061">
    <property type="protein sequence ID" value="PIM51521.1"/>
    <property type="molecule type" value="Genomic_DNA"/>
</dbReference>
<name>A0A2G9C507_9BURK</name>
<dbReference type="GO" id="GO:0005886">
    <property type="term" value="C:plasma membrane"/>
    <property type="evidence" value="ECO:0007669"/>
    <property type="project" value="TreeGrafter"/>
</dbReference>
<gene>
    <name evidence="3" type="ORF">CS062_19275</name>
</gene>
<evidence type="ECO:0000313" key="3">
    <source>
        <dbReference type="EMBL" id="PIM51521.1"/>
    </source>
</evidence>
<dbReference type="Pfam" id="PF02698">
    <property type="entry name" value="DUF218"/>
    <property type="match status" value="1"/>
</dbReference>
<evidence type="ECO:0000259" key="2">
    <source>
        <dbReference type="Pfam" id="PF02698"/>
    </source>
</evidence>
<evidence type="ECO:0000313" key="4">
    <source>
        <dbReference type="Proteomes" id="UP000231501"/>
    </source>
</evidence>
<dbReference type="InterPro" id="IPR014729">
    <property type="entry name" value="Rossmann-like_a/b/a_fold"/>
</dbReference>